<gene>
    <name evidence="2" type="ORF">MKY91_05560</name>
</gene>
<keyword evidence="3" id="KW-1185">Reference proteome</keyword>
<sequence>MARSKAQKQRKKLEREGMRNPSKNRSPYAFADLATRKTKTKKDYLYKRTSLNHSIRTGEDDSFFMNSFRKSFINRLLEWNHTV</sequence>
<reference evidence="2 3" key="1">
    <citation type="submission" date="2024-03" db="EMBL/GenBank/DDBJ databases">
        <title>Bacilli Hybrid Assemblies.</title>
        <authorList>
            <person name="Kovac J."/>
        </authorList>
    </citation>
    <scope>NUCLEOTIDE SEQUENCE [LARGE SCALE GENOMIC DNA]</scope>
    <source>
        <strain evidence="2 3">FSL R7-0666</strain>
    </source>
</reference>
<feature type="region of interest" description="Disordered" evidence="1">
    <location>
        <begin position="1"/>
        <end position="32"/>
    </location>
</feature>
<dbReference type="RefSeq" id="WP_343129714.1">
    <property type="nucleotide sequence ID" value="NZ_JBCITK010000001.1"/>
</dbReference>
<dbReference type="EMBL" id="JBCITK010000001">
    <property type="protein sequence ID" value="MEN0642624.1"/>
    <property type="molecule type" value="Genomic_DNA"/>
</dbReference>
<organism evidence="2 3">
    <name type="scientific">Alkalicoccobacillus gibsonii</name>
    <dbReference type="NCBI Taxonomy" id="79881"/>
    <lineage>
        <taxon>Bacteria</taxon>
        <taxon>Bacillati</taxon>
        <taxon>Bacillota</taxon>
        <taxon>Bacilli</taxon>
        <taxon>Bacillales</taxon>
        <taxon>Bacillaceae</taxon>
        <taxon>Alkalicoccobacillus</taxon>
    </lineage>
</organism>
<name>A0ABU9VFM0_9BACI</name>
<feature type="compositionally biased region" description="Basic residues" evidence="1">
    <location>
        <begin position="1"/>
        <end position="12"/>
    </location>
</feature>
<proteinExistence type="predicted"/>
<accession>A0ABU9VFM0</accession>
<comment type="caution">
    <text evidence="2">The sequence shown here is derived from an EMBL/GenBank/DDBJ whole genome shotgun (WGS) entry which is preliminary data.</text>
</comment>
<evidence type="ECO:0000256" key="1">
    <source>
        <dbReference type="SAM" id="MobiDB-lite"/>
    </source>
</evidence>
<protein>
    <submittedName>
        <fullName evidence="2">Uncharacterized protein</fullName>
    </submittedName>
</protein>
<evidence type="ECO:0000313" key="3">
    <source>
        <dbReference type="Proteomes" id="UP001418796"/>
    </source>
</evidence>
<dbReference type="Proteomes" id="UP001418796">
    <property type="component" value="Unassembled WGS sequence"/>
</dbReference>
<evidence type="ECO:0000313" key="2">
    <source>
        <dbReference type="EMBL" id="MEN0642624.1"/>
    </source>
</evidence>